<dbReference type="RefSeq" id="WP_108631853.1">
    <property type="nucleotide sequence ID" value="NZ_DAMCKI010000004.1"/>
</dbReference>
<dbReference type="InterPro" id="IPR021257">
    <property type="entry name" value="DUF2809"/>
</dbReference>
<keyword evidence="1" id="KW-0472">Membrane</keyword>
<proteinExistence type="predicted"/>
<dbReference type="Proteomes" id="UP000250831">
    <property type="component" value="Unassembled WGS sequence"/>
</dbReference>
<reference evidence="2 3" key="1">
    <citation type="submission" date="2018-04" db="EMBL/GenBank/DDBJ databases">
        <title>Sphingobacterium sp. M46 Genome.</title>
        <authorList>
            <person name="Cheng J."/>
            <person name="Li Y."/>
        </authorList>
    </citation>
    <scope>NUCLEOTIDE SEQUENCE [LARGE SCALE GENOMIC DNA]</scope>
    <source>
        <strain evidence="2 3">M46</strain>
    </source>
</reference>
<evidence type="ECO:0000256" key="1">
    <source>
        <dbReference type="SAM" id="Phobius"/>
    </source>
</evidence>
<keyword evidence="3" id="KW-1185">Reference proteome</keyword>
<organism evidence="2 3">
    <name type="scientific">Sphingobacterium athyrii</name>
    <dbReference type="NCBI Taxonomy" id="2152717"/>
    <lineage>
        <taxon>Bacteria</taxon>
        <taxon>Pseudomonadati</taxon>
        <taxon>Bacteroidota</taxon>
        <taxon>Sphingobacteriia</taxon>
        <taxon>Sphingobacteriales</taxon>
        <taxon>Sphingobacteriaceae</taxon>
        <taxon>Sphingobacterium</taxon>
    </lineage>
</organism>
<gene>
    <name evidence="2" type="ORF">DCO56_00620</name>
</gene>
<keyword evidence="1" id="KW-1133">Transmembrane helix</keyword>
<comment type="caution">
    <text evidence="2">The sequence shown here is derived from an EMBL/GenBank/DDBJ whole genome shotgun (WGS) entry which is preliminary data.</text>
</comment>
<evidence type="ECO:0000313" key="3">
    <source>
        <dbReference type="Proteomes" id="UP000250831"/>
    </source>
</evidence>
<evidence type="ECO:0000313" key="2">
    <source>
        <dbReference type="EMBL" id="PUV25532.1"/>
    </source>
</evidence>
<dbReference type="OrthoDB" id="5360192at2"/>
<name>A0A363NXJ6_9SPHI</name>
<feature type="transmembrane region" description="Helical" evidence="1">
    <location>
        <begin position="95"/>
        <end position="114"/>
    </location>
</feature>
<dbReference type="Pfam" id="PF10990">
    <property type="entry name" value="DUF2809"/>
    <property type="match status" value="1"/>
</dbReference>
<feature type="transmembrane region" description="Helical" evidence="1">
    <location>
        <begin position="56"/>
        <end position="75"/>
    </location>
</feature>
<protein>
    <submittedName>
        <fullName evidence="2">DUF2809 domain-containing protein</fullName>
    </submittedName>
</protein>
<dbReference type="AlphaFoldDB" id="A0A363NXJ6"/>
<accession>A0A363NXJ6</accession>
<feature type="transmembrane region" description="Helical" evidence="1">
    <location>
        <begin position="7"/>
        <end position="22"/>
    </location>
</feature>
<keyword evidence="1" id="KW-0812">Transmembrane</keyword>
<dbReference type="EMBL" id="QCXX01000001">
    <property type="protein sequence ID" value="PUV25532.1"/>
    <property type="molecule type" value="Genomic_DNA"/>
</dbReference>
<sequence length="124" mass="14350">MNFTRGHYLALIIITIVMGLLARKITVIPLYVGDSLYAVMTYWLCRFIFFHRSFNFCFVSTLVFCFTIEFLQLVQHPLLISVRSHPLLRLLFGQGFLWSDLLAYIAGAFFALLLDRSIHSAPKK</sequence>